<feature type="compositionally biased region" description="Polar residues" evidence="1">
    <location>
        <begin position="54"/>
        <end position="72"/>
    </location>
</feature>
<dbReference type="Proteomes" id="UP000032604">
    <property type="component" value="Plasmid pCI2"/>
</dbReference>
<sequence length="72" mass="7170">MTMSAALGHGFHQGLAKGHQQGGVAGLVVGAAVLGTAWVATAITKKRQAKAWARSSSETPDASAQSAGEQPA</sequence>
<reference evidence="3 4" key="1">
    <citation type="journal article" date="2015" name="Genome Announc.">
        <title>Complete Genome Sequence of Clavibacter michiganensis subsp. insidiosus R1-1 Using PacBio Single-Molecule Real-Time Technology.</title>
        <authorList>
            <person name="Lu Y."/>
            <person name="Samac D.A."/>
            <person name="Glazebrook J."/>
            <person name="Ishimaru C.A."/>
        </authorList>
    </citation>
    <scope>NUCLEOTIDE SEQUENCE [LARGE SCALE GENOMIC DNA]</scope>
    <source>
        <strain evidence="3 4">R1-1</strain>
        <plasmid evidence="3 4">pCI2</plasmid>
    </source>
</reference>
<gene>
    <name evidence="3" type="ORF">VO01_15730</name>
</gene>
<feature type="region of interest" description="Disordered" evidence="1">
    <location>
        <begin position="49"/>
        <end position="72"/>
    </location>
</feature>
<keyword evidence="2" id="KW-0472">Membrane</keyword>
<proteinExistence type="predicted"/>
<feature type="transmembrane region" description="Helical" evidence="2">
    <location>
        <begin position="24"/>
        <end position="44"/>
    </location>
</feature>
<evidence type="ECO:0000256" key="2">
    <source>
        <dbReference type="SAM" id="Phobius"/>
    </source>
</evidence>
<dbReference type="EMBL" id="CP011045">
    <property type="protein sequence ID" value="AJW80692.1"/>
    <property type="molecule type" value="Genomic_DNA"/>
</dbReference>
<dbReference type="KEGG" id="cmh:VO01_15730"/>
<dbReference type="AlphaFoldDB" id="A0A0D5CN34"/>
<evidence type="ECO:0000256" key="1">
    <source>
        <dbReference type="SAM" id="MobiDB-lite"/>
    </source>
</evidence>
<keyword evidence="3" id="KW-0614">Plasmid</keyword>
<protein>
    <submittedName>
        <fullName evidence="3">Uncharacterized protein</fullName>
    </submittedName>
</protein>
<dbReference type="HOGENOM" id="CLU_2715134_0_0_11"/>
<organism evidence="3 4">
    <name type="scientific">Clavibacter michiganensis subsp. insidiosus</name>
    <dbReference type="NCBI Taxonomy" id="33014"/>
    <lineage>
        <taxon>Bacteria</taxon>
        <taxon>Bacillati</taxon>
        <taxon>Actinomycetota</taxon>
        <taxon>Actinomycetes</taxon>
        <taxon>Micrococcales</taxon>
        <taxon>Microbacteriaceae</taxon>
        <taxon>Clavibacter</taxon>
    </lineage>
</organism>
<keyword evidence="2" id="KW-1133">Transmembrane helix</keyword>
<accession>A0A0D5CN34</accession>
<keyword evidence="2" id="KW-0812">Transmembrane</keyword>
<name>A0A0D5CN34_9MICO</name>
<geneLocation type="plasmid" evidence="3 4">
    <name>pCI2</name>
</geneLocation>
<evidence type="ECO:0000313" key="3">
    <source>
        <dbReference type="EMBL" id="AJW80692.1"/>
    </source>
</evidence>
<dbReference type="PATRIC" id="fig|33014.5.peg.3249"/>
<evidence type="ECO:0000313" key="4">
    <source>
        <dbReference type="Proteomes" id="UP000032604"/>
    </source>
</evidence>